<feature type="compositionally biased region" description="Acidic residues" evidence="1">
    <location>
        <begin position="101"/>
        <end position="111"/>
    </location>
</feature>
<dbReference type="PANTHER" id="PTHR34403:SF14">
    <property type="entry name" value="OS05G0225800 PROTEIN"/>
    <property type="match status" value="1"/>
</dbReference>
<feature type="compositionally biased region" description="Low complexity" evidence="1">
    <location>
        <begin position="112"/>
        <end position="138"/>
    </location>
</feature>
<name>A0A9D1IZ42_9FIRM</name>
<comment type="caution">
    <text evidence="3">The sequence shown here is derived from an EMBL/GenBank/DDBJ whole genome shotgun (WGS) entry which is preliminary data.</text>
</comment>
<feature type="compositionally biased region" description="Acidic residues" evidence="1">
    <location>
        <begin position="194"/>
        <end position="213"/>
    </location>
</feature>
<keyword evidence="2" id="KW-0812">Transmembrane</keyword>
<feature type="compositionally biased region" description="Acidic residues" evidence="1">
    <location>
        <begin position="78"/>
        <end position="89"/>
    </location>
</feature>
<dbReference type="EMBL" id="DVHH01000103">
    <property type="protein sequence ID" value="HIR54758.1"/>
    <property type="molecule type" value="Genomic_DNA"/>
</dbReference>
<keyword evidence="2" id="KW-1133">Transmembrane helix</keyword>
<feature type="transmembrane region" description="Helical" evidence="2">
    <location>
        <begin position="259"/>
        <end position="283"/>
    </location>
</feature>
<feature type="transmembrane region" description="Helical" evidence="2">
    <location>
        <begin position="234"/>
        <end position="253"/>
    </location>
</feature>
<protein>
    <recommendedName>
        <fullName evidence="5">DUF1700 domain-containing protein</fullName>
    </recommendedName>
</protein>
<feature type="compositionally biased region" description="Acidic residues" evidence="1">
    <location>
        <begin position="161"/>
        <end position="186"/>
    </location>
</feature>
<evidence type="ECO:0000313" key="4">
    <source>
        <dbReference type="Proteomes" id="UP000824238"/>
    </source>
</evidence>
<evidence type="ECO:0008006" key="5">
    <source>
        <dbReference type="Google" id="ProtNLM"/>
    </source>
</evidence>
<organism evidence="3 4">
    <name type="scientific">Candidatus Scatomorpha intestinigallinarum</name>
    <dbReference type="NCBI Taxonomy" id="2840923"/>
    <lineage>
        <taxon>Bacteria</taxon>
        <taxon>Bacillati</taxon>
        <taxon>Bacillota</taxon>
        <taxon>Clostridia</taxon>
        <taxon>Eubacteriales</taxon>
        <taxon>Candidatus Scatomorpha</taxon>
    </lineage>
</organism>
<evidence type="ECO:0000313" key="3">
    <source>
        <dbReference type="EMBL" id="HIR54758.1"/>
    </source>
</evidence>
<dbReference type="Proteomes" id="UP000824238">
    <property type="component" value="Unassembled WGS sequence"/>
</dbReference>
<reference evidence="3" key="1">
    <citation type="submission" date="2020-10" db="EMBL/GenBank/DDBJ databases">
        <authorList>
            <person name="Gilroy R."/>
        </authorList>
    </citation>
    <scope>NUCLEOTIDE SEQUENCE</scope>
    <source>
        <strain evidence="3">ChiGjej3B3-7149</strain>
    </source>
</reference>
<dbReference type="InterPro" id="IPR050972">
    <property type="entry name" value="SDr-like"/>
</dbReference>
<feature type="region of interest" description="Disordered" evidence="1">
    <location>
        <begin position="65"/>
        <end position="225"/>
    </location>
</feature>
<evidence type="ECO:0000256" key="1">
    <source>
        <dbReference type="SAM" id="MobiDB-lite"/>
    </source>
</evidence>
<accession>A0A9D1IZ42</accession>
<dbReference type="AlphaFoldDB" id="A0A9D1IZ42"/>
<feature type="compositionally biased region" description="Pro residues" evidence="1">
    <location>
        <begin position="215"/>
        <end position="225"/>
    </location>
</feature>
<feature type="transmembrane region" description="Helical" evidence="2">
    <location>
        <begin position="290"/>
        <end position="316"/>
    </location>
</feature>
<gene>
    <name evidence="3" type="ORF">IAD36_04035</name>
</gene>
<feature type="compositionally biased region" description="Acidic residues" evidence="1">
    <location>
        <begin position="139"/>
        <end position="151"/>
    </location>
</feature>
<proteinExistence type="predicted"/>
<reference evidence="3" key="2">
    <citation type="journal article" date="2021" name="PeerJ">
        <title>Extensive microbial diversity within the chicken gut microbiome revealed by metagenomics and culture.</title>
        <authorList>
            <person name="Gilroy R."/>
            <person name="Ravi A."/>
            <person name="Getino M."/>
            <person name="Pursley I."/>
            <person name="Horton D.L."/>
            <person name="Alikhan N.F."/>
            <person name="Baker D."/>
            <person name="Gharbi K."/>
            <person name="Hall N."/>
            <person name="Watson M."/>
            <person name="Adriaenssens E.M."/>
            <person name="Foster-Nyarko E."/>
            <person name="Jarju S."/>
            <person name="Secka A."/>
            <person name="Antonio M."/>
            <person name="Oren A."/>
            <person name="Chaudhuri R.R."/>
            <person name="La Ragione R."/>
            <person name="Hildebrand F."/>
            <person name="Pallen M.J."/>
        </authorList>
    </citation>
    <scope>NUCLEOTIDE SEQUENCE</scope>
    <source>
        <strain evidence="3">ChiGjej3B3-7149</strain>
    </source>
</reference>
<dbReference type="PANTHER" id="PTHR34403">
    <property type="entry name" value="TOL-PAL SYSTEM PROTEIN TOLA"/>
    <property type="match status" value="1"/>
</dbReference>
<sequence>MTVIDRQKYVAELGKLLSGMAPQDREAVLRGINARFDAEGDDAAVIAALGSPTFAAVTVLRGYTPPEEGELGSRYEPEPEPAQEPEPEPVQEHEPAAEAEPAPEAEAEPEAQAEPGPEPQAGPEQEAEPESPQAPEAEAPQEPEAEVEAAPEPEPAPEAQAEPEPEAEPEAEAEPETETEAGAEAEPEVKAEAEAEAEYADTAADEPAGEDAAPELPPFWDGPPELPKPPKAKVGLLILYILFGLVICLPVTVALTGLALGIFVLGGAGIGLGALLASFCFLGMNVVADILLLAGAALVAAALGLLLLFFAVWFFLRGVVGFADLIIRKGRDWCYEHGEVDA</sequence>
<keyword evidence="2" id="KW-0472">Membrane</keyword>
<evidence type="ECO:0000256" key="2">
    <source>
        <dbReference type="SAM" id="Phobius"/>
    </source>
</evidence>